<protein>
    <recommendedName>
        <fullName evidence="4">Phage tail assembly protein</fullName>
    </recommendedName>
</protein>
<dbReference type="EMBL" id="JNGI01000133">
    <property type="protein sequence ID" value="KNC91102.1"/>
    <property type="molecule type" value="Genomic_DNA"/>
</dbReference>
<gene>
    <name evidence="2" type="ORF">GM31_02720</name>
</gene>
<organism evidence="2 3">
    <name type="scientific">Trabulsiella odontotermitis</name>
    <dbReference type="NCBI Taxonomy" id="379893"/>
    <lineage>
        <taxon>Bacteria</taxon>
        <taxon>Pseudomonadati</taxon>
        <taxon>Pseudomonadota</taxon>
        <taxon>Gammaproteobacteria</taxon>
        <taxon>Enterobacterales</taxon>
        <taxon>Enterobacteriaceae</taxon>
        <taxon>Trabulsiella</taxon>
    </lineage>
</organism>
<feature type="compositionally biased region" description="Polar residues" evidence="1">
    <location>
        <begin position="105"/>
        <end position="125"/>
    </location>
</feature>
<dbReference type="Proteomes" id="UP000037393">
    <property type="component" value="Unassembled WGS sequence"/>
</dbReference>
<evidence type="ECO:0000313" key="2">
    <source>
        <dbReference type="EMBL" id="KNC91102.1"/>
    </source>
</evidence>
<dbReference type="AlphaFoldDB" id="A0A0L0GQ78"/>
<reference evidence="2 3" key="1">
    <citation type="journal article" date="2015" name="Appl. Environ. Microbiol.">
        <title>The Enterobacterium Trabulsiella odontotermitis Presents Novel Adaptations Related to Its Association with Fungus-Growing Termites.</title>
        <authorList>
            <person name="Sapountzis P."/>
            <person name="Gruntjes T."/>
            <person name="Otani S."/>
            <person name="Estevez J."/>
            <person name="da Costa R.R."/>
            <person name="Plunkett G.3rd."/>
            <person name="Perna N.T."/>
            <person name="Poulsen M."/>
        </authorList>
    </citation>
    <scope>NUCLEOTIDE SEQUENCE [LARGE SCALE GENOMIC DNA]</scope>
    <source>
        <strain evidence="2 3">12</strain>
    </source>
</reference>
<keyword evidence="3" id="KW-1185">Reference proteome</keyword>
<evidence type="ECO:0008006" key="4">
    <source>
        <dbReference type="Google" id="ProtNLM"/>
    </source>
</evidence>
<sequence>MMTETMKASGTLALGVEYNGEMHRDYVLRLPTVGDEIDASDADVPDSGFGVALMAACLEKLGTIPKENLTYDLLRGLLSEDYEQLRVARDELKKKLKPESGAGGTSDTPASGSGDTATATKTSGR</sequence>
<comment type="caution">
    <text evidence="2">The sequence shown here is derived from an EMBL/GenBank/DDBJ whole genome shotgun (WGS) entry which is preliminary data.</text>
</comment>
<evidence type="ECO:0000313" key="3">
    <source>
        <dbReference type="Proteomes" id="UP000037393"/>
    </source>
</evidence>
<feature type="region of interest" description="Disordered" evidence="1">
    <location>
        <begin position="92"/>
        <end position="125"/>
    </location>
</feature>
<name>A0A0L0GQ78_9ENTR</name>
<evidence type="ECO:0000256" key="1">
    <source>
        <dbReference type="SAM" id="MobiDB-lite"/>
    </source>
</evidence>
<dbReference type="PATRIC" id="fig|379893.4.peg.563"/>
<proteinExistence type="predicted"/>
<accession>A0A0L0GQ78</accession>